<reference evidence="3" key="1">
    <citation type="journal article" date="2019" name="Int. J. Syst. Evol. Microbiol.">
        <title>The Global Catalogue of Microorganisms (GCM) 10K type strain sequencing project: providing services to taxonomists for standard genome sequencing and annotation.</title>
        <authorList>
            <consortium name="The Broad Institute Genomics Platform"/>
            <consortium name="The Broad Institute Genome Sequencing Center for Infectious Disease"/>
            <person name="Wu L."/>
            <person name="Ma J."/>
        </authorList>
    </citation>
    <scope>NUCLEOTIDE SEQUENCE [LARGE SCALE GENOMIC DNA]</scope>
    <source>
        <strain evidence="3">KCTC 42662</strain>
    </source>
</reference>
<name>A0ABW5KH49_9SPHI</name>
<evidence type="ECO:0000313" key="2">
    <source>
        <dbReference type="EMBL" id="MFD2546831.1"/>
    </source>
</evidence>
<keyword evidence="1" id="KW-0732">Signal</keyword>
<dbReference type="InterPro" id="IPR011990">
    <property type="entry name" value="TPR-like_helical_dom_sf"/>
</dbReference>
<evidence type="ECO:0000313" key="3">
    <source>
        <dbReference type="Proteomes" id="UP001597545"/>
    </source>
</evidence>
<feature type="signal peptide" evidence="1">
    <location>
        <begin position="1"/>
        <end position="33"/>
    </location>
</feature>
<dbReference type="SMART" id="SM00028">
    <property type="entry name" value="TPR"/>
    <property type="match status" value="4"/>
</dbReference>
<comment type="caution">
    <text evidence="2">The sequence shown here is derived from an EMBL/GenBank/DDBJ whole genome shotgun (WGS) entry which is preliminary data.</text>
</comment>
<accession>A0ABW5KH49</accession>
<sequence length="379" mass="43615">MIRQTRTKTNKKNMRLYTMLSGMLVMASLNVFAQSNYKESSNSFALYTQTGDLKNLENAKKFIDAAYKTRRDSSNTRVNVLRSMIYSSMAYGDSLRTIKNPKDPIDITYDALNKIKERELTEYASEMKYVKQNLAAAHIYNANKALQKQNYAGAYESYLKVKDLEISNYDVTYNLALLAVQTEQYDAAASYYDQILKSDNATAENYLELVNVYRKTGNKQRALNTLQTARTKFPESKDVLMNLVQEFAQNNEYKAIVPIIDEAIKYEPENIELNYLAGYSNETIGNKDIAKRYYQQVLQLNANNYESNLALGLIYLNDFLQDENNVEAQYHAQNLLLKANEIRPYDVNALKSLSLYYEKSGDLMQLDRVKLLLNQLSNN</sequence>
<protein>
    <submittedName>
        <fullName evidence="2">Tetratricopeptide repeat protein</fullName>
    </submittedName>
</protein>
<evidence type="ECO:0000256" key="1">
    <source>
        <dbReference type="SAM" id="SignalP"/>
    </source>
</evidence>
<dbReference type="SUPFAM" id="SSF48452">
    <property type="entry name" value="TPR-like"/>
    <property type="match status" value="2"/>
</dbReference>
<dbReference type="Pfam" id="PF14559">
    <property type="entry name" value="TPR_19"/>
    <property type="match status" value="1"/>
</dbReference>
<gene>
    <name evidence="2" type="ORF">ACFSR5_04125</name>
</gene>
<dbReference type="EMBL" id="JBHULR010000003">
    <property type="protein sequence ID" value="MFD2546831.1"/>
    <property type="molecule type" value="Genomic_DNA"/>
</dbReference>
<organism evidence="2 3">
    <name type="scientific">Sphingobacterium suaedae</name>
    <dbReference type="NCBI Taxonomy" id="1686402"/>
    <lineage>
        <taxon>Bacteria</taxon>
        <taxon>Pseudomonadati</taxon>
        <taxon>Bacteroidota</taxon>
        <taxon>Sphingobacteriia</taxon>
        <taxon>Sphingobacteriales</taxon>
        <taxon>Sphingobacteriaceae</taxon>
        <taxon>Sphingobacterium</taxon>
    </lineage>
</organism>
<dbReference type="RefSeq" id="WP_380901000.1">
    <property type="nucleotide sequence ID" value="NZ_JBHUEG010000007.1"/>
</dbReference>
<dbReference type="Pfam" id="PF13181">
    <property type="entry name" value="TPR_8"/>
    <property type="match status" value="1"/>
</dbReference>
<feature type="chain" id="PRO_5045498068" evidence="1">
    <location>
        <begin position="34"/>
        <end position="379"/>
    </location>
</feature>
<dbReference type="Gene3D" id="1.25.40.10">
    <property type="entry name" value="Tetratricopeptide repeat domain"/>
    <property type="match status" value="1"/>
</dbReference>
<dbReference type="Proteomes" id="UP001597545">
    <property type="component" value="Unassembled WGS sequence"/>
</dbReference>
<keyword evidence="3" id="KW-1185">Reference proteome</keyword>
<dbReference type="InterPro" id="IPR019734">
    <property type="entry name" value="TPR_rpt"/>
</dbReference>
<proteinExistence type="predicted"/>